<evidence type="ECO:0000256" key="6">
    <source>
        <dbReference type="SAM" id="Phobius"/>
    </source>
</evidence>
<dbReference type="InterPro" id="IPR047199">
    <property type="entry name" value="CorA-like"/>
</dbReference>
<keyword evidence="8" id="KW-1185">Reference proteome</keyword>
<keyword evidence="3 6" id="KW-0812">Transmembrane</keyword>
<dbReference type="RefSeq" id="WP_161870384.1">
    <property type="nucleotide sequence ID" value="NZ_MAEI02000001.1"/>
</dbReference>
<comment type="caution">
    <text evidence="7">The sequence shown here is derived from an EMBL/GenBank/DDBJ whole genome shotgun (WGS) entry which is preliminary data.</text>
</comment>
<dbReference type="SUPFAM" id="SSF143865">
    <property type="entry name" value="CorA soluble domain-like"/>
    <property type="match status" value="1"/>
</dbReference>
<dbReference type="Pfam" id="PF01544">
    <property type="entry name" value="CorA"/>
    <property type="match status" value="1"/>
</dbReference>
<evidence type="ECO:0000256" key="4">
    <source>
        <dbReference type="ARBA" id="ARBA00022989"/>
    </source>
</evidence>
<evidence type="ECO:0000313" key="8">
    <source>
        <dbReference type="Proteomes" id="UP001429357"/>
    </source>
</evidence>
<accession>A0ABV0F4Q1</accession>
<comment type="similarity">
    <text evidence="2">Belongs to the CorA metal ion transporter (MIT) (TC 1.A.35) family.</text>
</comment>
<dbReference type="CDD" id="cd12827">
    <property type="entry name" value="EcCorA_ZntB-like_u2"/>
    <property type="match status" value="1"/>
</dbReference>
<dbReference type="Proteomes" id="UP001429357">
    <property type="component" value="Unassembled WGS sequence"/>
</dbReference>
<reference evidence="7 8" key="2">
    <citation type="submission" date="2024-02" db="EMBL/GenBank/DDBJ databases">
        <title>The Genome Sequence of Enterococcus diestrammenae JM9A.</title>
        <authorList>
            <person name="Earl A."/>
            <person name="Manson A."/>
            <person name="Gilmore M."/>
            <person name="Sanders J."/>
            <person name="Shea T."/>
            <person name="Howe W."/>
            <person name="Livny J."/>
            <person name="Cuomo C."/>
            <person name="Neafsey D."/>
            <person name="Birren B."/>
        </authorList>
    </citation>
    <scope>NUCLEOTIDE SEQUENCE [LARGE SCALE GENOMIC DNA]</scope>
    <source>
        <strain evidence="7 8">JM9A</strain>
    </source>
</reference>
<evidence type="ECO:0000313" key="7">
    <source>
        <dbReference type="EMBL" id="MEO1783044.1"/>
    </source>
</evidence>
<organism evidence="7 8">
    <name type="scientific">Enterococcus diestrammenae</name>
    <dbReference type="NCBI Taxonomy" id="1155073"/>
    <lineage>
        <taxon>Bacteria</taxon>
        <taxon>Bacillati</taxon>
        <taxon>Bacillota</taxon>
        <taxon>Bacilli</taxon>
        <taxon>Lactobacillales</taxon>
        <taxon>Enterococcaceae</taxon>
        <taxon>Enterococcus</taxon>
    </lineage>
</organism>
<reference evidence="8" key="1">
    <citation type="submission" date="2016-06" db="EMBL/GenBank/DDBJ databases">
        <title>Four novel species of enterococci isolated from chicken manure.</title>
        <authorList>
            <person name="Van Tyne D."/>
        </authorList>
    </citation>
    <scope>NUCLEOTIDE SEQUENCE [LARGE SCALE GENOMIC DNA]</scope>
    <source>
        <strain evidence="8">JM9A</strain>
    </source>
</reference>
<evidence type="ECO:0008006" key="9">
    <source>
        <dbReference type="Google" id="ProtNLM"/>
    </source>
</evidence>
<keyword evidence="5 6" id="KW-0472">Membrane</keyword>
<dbReference type="InterPro" id="IPR045863">
    <property type="entry name" value="CorA_TM1_TM2"/>
</dbReference>
<dbReference type="SUPFAM" id="SSF144083">
    <property type="entry name" value="Magnesium transport protein CorA, transmembrane region"/>
    <property type="match status" value="1"/>
</dbReference>
<gene>
    <name evidence="7" type="ORF">BAU18_002663</name>
</gene>
<evidence type="ECO:0000256" key="2">
    <source>
        <dbReference type="ARBA" id="ARBA00009765"/>
    </source>
</evidence>
<evidence type="ECO:0000256" key="3">
    <source>
        <dbReference type="ARBA" id="ARBA00022692"/>
    </source>
</evidence>
<evidence type="ECO:0000256" key="5">
    <source>
        <dbReference type="ARBA" id="ARBA00023136"/>
    </source>
</evidence>
<dbReference type="InterPro" id="IPR002523">
    <property type="entry name" value="MgTranspt_CorA/ZnTranspt_ZntB"/>
</dbReference>
<feature type="transmembrane region" description="Helical" evidence="6">
    <location>
        <begin position="275"/>
        <end position="297"/>
    </location>
</feature>
<dbReference type="Gene3D" id="3.30.460.20">
    <property type="entry name" value="CorA soluble domain-like"/>
    <property type="match status" value="1"/>
</dbReference>
<name>A0ABV0F4Q1_9ENTE</name>
<dbReference type="InterPro" id="IPR045861">
    <property type="entry name" value="CorA_cytoplasmic_dom"/>
</dbReference>
<dbReference type="Gene3D" id="1.20.58.340">
    <property type="entry name" value="Magnesium transport protein CorA, transmembrane region"/>
    <property type="match status" value="2"/>
</dbReference>
<sequence>MEKIRSFNEGKSAWVQVDAHEVETIRLVQEKYQISDEMLTYSLDRNERARVEFDSETQAFLLIFNVPHREKTENHYETSPMTFIIKGGRLFTFTTVQTQYVNELMERILHKTPLQSEYSLLFHTLFVISDAFFPLIEEVNSQRTRLNNKLREKTTNKNLIAMSDLEIGLVYLVSATKQNAVLLQQVQAQSIYHHLNEVEKEQLEDALIEAKQAVEMTQLASQVLEQLSGAYNNLLNNNLNDTMKFLTIWSLLLTVPTIVTGFFGMNVPLPFSNSVFGWGIAMLISIVLAVWMLLAMWRKIK</sequence>
<dbReference type="PANTHER" id="PTHR47891">
    <property type="entry name" value="TRANSPORTER-RELATED"/>
    <property type="match status" value="1"/>
</dbReference>
<protein>
    <recommendedName>
        <fullName evidence="9">CorA-like Mg2+ transporter</fullName>
    </recommendedName>
</protein>
<dbReference type="PANTHER" id="PTHR47891:SF1">
    <property type="entry name" value="CORA-MAGNESIUM AND COBALT TRANSPORTER"/>
    <property type="match status" value="1"/>
</dbReference>
<dbReference type="EMBL" id="MAEI02000001">
    <property type="protein sequence ID" value="MEO1783044.1"/>
    <property type="molecule type" value="Genomic_DNA"/>
</dbReference>
<proteinExistence type="inferred from homology"/>
<keyword evidence="4 6" id="KW-1133">Transmembrane helix</keyword>
<comment type="subcellular location">
    <subcellularLocation>
        <location evidence="1">Membrane</location>
        <topology evidence="1">Multi-pass membrane protein</topology>
    </subcellularLocation>
</comment>
<evidence type="ECO:0000256" key="1">
    <source>
        <dbReference type="ARBA" id="ARBA00004141"/>
    </source>
</evidence>
<feature type="transmembrane region" description="Helical" evidence="6">
    <location>
        <begin position="245"/>
        <end position="263"/>
    </location>
</feature>